<evidence type="ECO:0000313" key="1">
    <source>
        <dbReference type="EMBL" id="KAH3828672.1"/>
    </source>
</evidence>
<gene>
    <name evidence="1" type="ORF">DPMN_130654</name>
</gene>
<comment type="caution">
    <text evidence="1">The sequence shown here is derived from an EMBL/GenBank/DDBJ whole genome shotgun (WGS) entry which is preliminary data.</text>
</comment>
<reference evidence="1" key="2">
    <citation type="submission" date="2020-11" db="EMBL/GenBank/DDBJ databases">
        <authorList>
            <person name="McCartney M.A."/>
            <person name="Auch B."/>
            <person name="Kono T."/>
            <person name="Mallez S."/>
            <person name="Becker A."/>
            <person name="Gohl D.M."/>
            <person name="Silverstein K.A.T."/>
            <person name="Koren S."/>
            <person name="Bechman K.B."/>
            <person name="Herman A."/>
            <person name="Abrahante J.E."/>
            <person name="Garbe J."/>
        </authorList>
    </citation>
    <scope>NUCLEOTIDE SEQUENCE</scope>
    <source>
        <strain evidence="1">Duluth1</strain>
        <tissue evidence="1">Whole animal</tissue>
    </source>
</reference>
<accession>A0A9D4H5H2</accession>
<organism evidence="1 2">
    <name type="scientific">Dreissena polymorpha</name>
    <name type="common">Zebra mussel</name>
    <name type="synonym">Mytilus polymorpha</name>
    <dbReference type="NCBI Taxonomy" id="45954"/>
    <lineage>
        <taxon>Eukaryota</taxon>
        <taxon>Metazoa</taxon>
        <taxon>Spiralia</taxon>
        <taxon>Lophotrochozoa</taxon>
        <taxon>Mollusca</taxon>
        <taxon>Bivalvia</taxon>
        <taxon>Autobranchia</taxon>
        <taxon>Heteroconchia</taxon>
        <taxon>Euheterodonta</taxon>
        <taxon>Imparidentia</taxon>
        <taxon>Neoheterodontei</taxon>
        <taxon>Myida</taxon>
        <taxon>Dreissenoidea</taxon>
        <taxon>Dreissenidae</taxon>
        <taxon>Dreissena</taxon>
    </lineage>
</organism>
<reference evidence="1" key="1">
    <citation type="journal article" date="2019" name="bioRxiv">
        <title>The Genome of the Zebra Mussel, Dreissena polymorpha: A Resource for Invasive Species Research.</title>
        <authorList>
            <person name="McCartney M.A."/>
            <person name="Auch B."/>
            <person name="Kono T."/>
            <person name="Mallez S."/>
            <person name="Zhang Y."/>
            <person name="Obille A."/>
            <person name="Becker A."/>
            <person name="Abrahante J.E."/>
            <person name="Garbe J."/>
            <person name="Badalamenti J.P."/>
            <person name="Herman A."/>
            <person name="Mangelson H."/>
            <person name="Liachko I."/>
            <person name="Sullivan S."/>
            <person name="Sone E.D."/>
            <person name="Koren S."/>
            <person name="Silverstein K.A.T."/>
            <person name="Beckman K.B."/>
            <person name="Gohl D.M."/>
        </authorList>
    </citation>
    <scope>NUCLEOTIDE SEQUENCE</scope>
    <source>
        <strain evidence="1">Duluth1</strain>
        <tissue evidence="1">Whole animal</tissue>
    </source>
</reference>
<dbReference type="Proteomes" id="UP000828390">
    <property type="component" value="Unassembled WGS sequence"/>
</dbReference>
<proteinExistence type="predicted"/>
<name>A0A9D4H5H2_DREPO</name>
<sequence length="147" mass="17159">MPDILQDHHKTIFVNERTHPKLEIRWLQVRTRNDMATTLLARLSRLWTSSSISFDTNCRLYMSHVVSIKMHYWEILELLRGPVFDSNMDEDTNEYVPNMRATLMGPQEPFLRPINIERRLDLLTSPGTSLCARTSPMSGTREGCTMY</sequence>
<keyword evidence="2" id="KW-1185">Reference proteome</keyword>
<dbReference type="AlphaFoldDB" id="A0A9D4H5H2"/>
<evidence type="ECO:0000313" key="2">
    <source>
        <dbReference type="Proteomes" id="UP000828390"/>
    </source>
</evidence>
<protein>
    <submittedName>
        <fullName evidence="1">Uncharacterized protein</fullName>
    </submittedName>
</protein>
<dbReference type="EMBL" id="JAIWYP010000005">
    <property type="protein sequence ID" value="KAH3828672.1"/>
    <property type="molecule type" value="Genomic_DNA"/>
</dbReference>